<organism evidence="2 3">
    <name type="scientific">Solanum verrucosum</name>
    <dbReference type="NCBI Taxonomy" id="315347"/>
    <lineage>
        <taxon>Eukaryota</taxon>
        <taxon>Viridiplantae</taxon>
        <taxon>Streptophyta</taxon>
        <taxon>Embryophyta</taxon>
        <taxon>Tracheophyta</taxon>
        <taxon>Spermatophyta</taxon>
        <taxon>Magnoliopsida</taxon>
        <taxon>eudicotyledons</taxon>
        <taxon>Gunneridae</taxon>
        <taxon>Pentapetalae</taxon>
        <taxon>asterids</taxon>
        <taxon>lamiids</taxon>
        <taxon>Solanales</taxon>
        <taxon>Solanaceae</taxon>
        <taxon>Solanoideae</taxon>
        <taxon>Solaneae</taxon>
        <taxon>Solanum</taxon>
    </lineage>
</organism>
<dbReference type="EMBL" id="CP133612">
    <property type="protein sequence ID" value="WMV11665.1"/>
    <property type="molecule type" value="Genomic_DNA"/>
</dbReference>
<name>A0AAF0TFL9_SOLVR</name>
<proteinExistence type="predicted"/>
<feature type="chain" id="PRO_5041986197" evidence="1">
    <location>
        <begin position="24"/>
        <end position="42"/>
    </location>
</feature>
<sequence length="42" mass="4785">FLCYFSAFQILHIFLSLYQGTREQEEGESSGSILEEKVVGKT</sequence>
<dbReference type="Proteomes" id="UP001234989">
    <property type="component" value="Chromosome 1"/>
</dbReference>
<protein>
    <submittedName>
        <fullName evidence="2">Uncharacterized protein</fullName>
    </submittedName>
</protein>
<keyword evidence="3" id="KW-1185">Reference proteome</keyword>
<dbReference type="AlphaFoldDB" id="A0AAF0TFL9"/>
<feature type="signal peptide" evidence="1">
    <location>
        <begin position="1"/>
        <end position="23"/>
    </location>
</feature>
<evidence type="ECO:0000313" key="3">
    <source>
        <dbReference type="Proteomes" id="UP001234989"/>
    </source>
</evidence>
<gene>
    <name evidence="2" type="ORF">MTR67_005050</name>
</gene>
<feature type="non-terminal residue" evidence="2">
    <location>
        <position position="1"/>
    </location>
</feature>
<evidence type="ECO:0000256" key="1">
    <source>
        <dbReference type="SAM" id="SignalP"/>
    </source>
</evidence>
<keyword evidence="1" id="KW-0732">Signal</keyword>
<reference evidence="2" key="1">
    <citation type="submission" date="2023-08" db="EMBL/GenBank/DDBJ databases">
        <title>A de novo genome assembly of Solanum verrucosum Schlechtendal, a Mexican diploid species geographically isolated from the other diploid A-genome species in potato relatives.</title>
        <authorList>
            <person name="Hosaka K."/>
        </authorList>
    </citation>
    <scope>NUCLEOTIDE SEQUENCE</scope>
    <source>
        <tissue evidence="2">Young leaves</tissue>
    </source>
</reference>
<accession>A0AAF0TFL9</accession>
<evidence type="ECO:0000313" key="2">
    <source>
        <dbReference type="EMBL" id="WMV11665.1"/>
    </source>
</evidence>